<keyword evidence="1" id="KW-0732">Signal</keyword>
<name>A0A545TCQ7_9GAMM</name>
<dbReference type="PROSITE" id="PS50983">
    <property type="entry name" value="FE_B12_PBP"/>
    <property type="match status" value="1"/>
</dbReference>
<dbReference type="Gene3D" id="3.40.50.1980">
    <property type="entry name" value="Nitrogenase molybdenum iron protein domain"/>
    <property type="match status" value="2"/>
</dbReference>
<feature type="domain" description="Fe/B12 periplasmic-binding" evidence="2">
    <location>
        <begin position="33"/>
        <end position="282"/>
    </location>
</feature>
<dbReference type="InterPro" id="IPR054828">
    <property type="entry name" value="Vit_B12_bind_prot"/>
</dbReference>
<dbReference type="InterPro" id="IPR050902">
    <property type="entry name" value="ABC_Transporter_SBP"/>
</dbReference>
<dbReference type="PANTHER" id="PTHR30535">
    <property type="entry name" value="VITAMIN B12-BINDING PROTEIN"/>
    <property type="match status" value="1"/>
</dbReference>
<accession>A0A545TCQ7</accession>
<dbReference type="NCBIfam" id="NF038402">
    <property type="entry name" value="TroA_like"/>
    <property type="match status" value="1"/>
</dbReference>
<evidence type="ECO:0000313" key="4">
    <source>
        <dbReference type="Proteomes" id="UP000317839"/>
    </source>
</evidence>
<comment type="caution">
    <text evidence="3">The sequence shown here is derived from an EMBL/GenBank/DDBJ whole genome shotgun (WGS) entry which is preliminary data.</text>
</comment>
<dbReference type="GO" id="GO:0071281">
    <property type="term" value="P:cellular response to iron ion"/>
    <property type="evidence" value="ECO:0007669"/>
    <property type="project" value="TreeGrafter"/>
</dbReference>
<organism evidence="3 4">
    <name type="scientific">Aliikangiella marina</name>
    <dbReference type="NCBI Taxonomy" id="1712262"/>
    <lineage>
        <taxon>Bacteria</taxon>
        <taxon>Pseudomonadati</taxon>
        <taxon>Pseudomonadota</taxon>
        <taxon>Gammaproteobacteria</taxon>
        <taxon>Oceanospirillales</taxon>
        <taxon>Pleioneaceae</taxon>
        <taxon>Aliikangiella</taxon>
    </lineage>
</organism>
<evidence type="ECO:0000313" key="3">
    <source>
        <dbReference type="EMBL" id="TQV74997.1"/>
    </source>
</evidence>
<dbReference type="Pfam" id="PF01497">
    <property type="entry name" value="Peripla_BP_2"/>
    <property type="match status" value="1"/>
</dbReference>
<protein>
    <submittedName>
        <fullName evidence="3">Cobalamin-binding protein</fullName>
    </submittedName>
</protein>
<dbReference type="RefSeq" id="WP_142941615.1">
    <property type="nucleotide sequence ID" value="NZ_VIKR01000002.1"/>
</dbReference>
<gene>
    <name evidence="3" type="ORF">FLL45_08630</name>
</gene>
<dbReference type="Proteomes" id="UP000317839">
    <property type="component" value="Unassembled WGS sequence"/>
</dbReference>
<reference evidence="3 4" key="1">
    <citation type="submission" date="2019-06" db="EMBL/GenBank/DDBJ databases">
        <title>Draft genome of Aliikangiella marina GYP-15.</title>
        <authorList>
            <person name="Wang G."/>
        </authorList>
    </citation>
    <scope>NUCLEOTIDE SEQUENCE [LARGE SCALE GENOMIC DNA]</scope>
    <source>
        <strain evidence="3 4">GYP-15</strain>
    </source>
</reference>
<dbReference type="InterPro" id="IPR002491">
    <property type="entry name" value="ABC_transptr_periplasmic_BD"/>
</dbReference>
<keyword evidence="4" id="KW-1185">Reference proteome</keyword>
<evidence type="ECO:0000256" key="1">
    <source>
        <dbReference type="ARBA" id="ARBA00022729"/>
    </source>
</evidence>
<dbReference type="OrthoDB" id="6495095at2"/>
<dbReference type="CDD" id="cd01144">
    <property type="entry name" value="BtuF"/>
    <property type="match status" value="1"/>
</dbReference>
<dbReference type="AlphaFoldDB" id="A0A545TCQ7"/>
<dbReference type="SUPFAM" id="SSF53807">
    <property type="entry name" value="Helical backbone' metal receptor"/>
    <property type="match status" value="1"/>
</dbReference>
<evidence type="ECO:0000259" key="2">
    <source>
        <dbReference type="PROSITE" id="PS50983"/>
    </source>
</evidence>
<sequence length="287" mass="32209">MRASVLYLVLVGVFVFAGNSSVVQASVTKKEQRIIALSPHSVEMLYAIGAGDRIVGTVEWSDFPEEAKVIERVGNYAGINIERVVELKPDFIIAWRSGNKSADLNKLESLGFQMVYSNPSSIENIGEELLTLGQLTGLEENARNTIRTILAKRDLIKKRFEKEAKVKVFYQLWHDPLRTVGPKSWISRLIEDCNATNVFDDTDAGYPLVSLESVLLKDPHVIIVPSHSGRADESKNIWSKWQDIQAVANQNIYHLNGDLLHRFSPRAVDGLETLCNAIHKGRKTIRE</sequence>
<dbReference type="EMBL" id="VIKR01000002">
    <property type="protein sequence ID" value="TQV74997.1"/>
    <property type="molecule type" value="Genomic_DNA"/>
</dbReference>
<dbReference type="PANTHER" id="PTHR30535:SF34">
    <property type="entry name" value="MOLYBDATE-BINDING PROTEIN MOLA"/>
    <property type="match status" value="1"/>
</dbReference>
<proteinExistence type="predicted"/>